<feature type="domain" description="SnoaL-like" evidence="1">
    <location>
        <begin position="5"/>
        <end position="124"/>
    </location>
</feature>
<dbReference type="Pfam" id="PF13577">
    <property type="entry name" value="SnoaL_4"/>
    <property type="match status" value="1"/>
</dbReference>
<dbReference type="Proteomes" id="UP001164693">
    <property type="component" value="Chromosome"/>
</dbReference>
<organism evidence="2 3">
    <name type="scientific">Jatrophihabitans cynanchi</name>
    <dbReference type="NCBI Taxonomy" id="2944128"/>
    <lineage>
        <taxon>Bacteria</taxon>
        <taxon>Bacillati</taxon>
        <taxon>Actinomycetota</taxon>
        <taxon>Actinomycetes</taxon>
        <taxon>Jatrophihabitantales</taxon>
        <taxon>Jatrophihabitantaceae</taxon>
        <taxon>Jatrophihabitans</taxon>
    </lineage>
</organism>
<proteinExistence type="predicted"/>
<dbReference type="InterPro" id="IPR037401">
    <property type="entry name" value="SnoaL-like"/>
</dbReference>
<dbReference type="InterPro" id="IPR032710">
    <property type="entry name" value="NTF2-like_dom_sf"/>
</dbReference>
<dbReference type="RefSeq" id="WP_269444991.1">
    <property type="nucleotide sequence ID" value="NZ_CP097463.1"/>
</dbReference>
<protein>
    <submittedName>
        <fullName evidence="2">Nuclear transport factor 2 family protein</fullName>
    </submittedName>
</protein>
<evidence type="ECO:0000313" key="3">
    <source>
        <dbReference type="Proteomes" id="UP001164693"/>
    </source>
</evidence>
<dbReference type="SUPFAM" id="SSF54427">
    <property type="entry name" value="NTF2-like"/>
    <property type="match status" value="1"/>
</dbReference>
<gene>
    <name evidence="2" type="ORF">M6B22_06720</name>
</gene>
<accession>A0ABY7K0T1</accession>
<dbReference type="Gene3D" id="3.10.450.50">
    <property type="match status" value="1"/>
</dbReference>
<dbReference type="EMBL" id="CP097463">
    <property type="protein sequence ID" value="WAX58450.1"/>
    <property type="molecule type" value="Genomic_DNA"/>
</dbReference>
<reference evidence="2" key="1">
    <citation type="submission" date="2022-05" db="EMBL/GenBank/DDBJ databases">
        <title>Jatrophihabitans sp. SB3-54 whole genome sequence.</title>
        <authorList>
            <person name="Suh M.K."/>
            <person name="Eom M.K."/>
            <person name="Kim J.S."/>
            <person name="Kim H.S."/>
            <person name="Do H.E."/>
            <person name="Shin Y.K."/>
            <person name="Lee J.-S."/>
        </authorList>
    </citation>
    <scope>NUCLEOTIDE SEQUENCE</scope>
    <source>
        <strain evidence="2">SB3-54</strain>
    </source>
</reference>
<evidence type="ECO:0000313" key="2">
    <source>
        <dbReference type="EMBL" id="WAX58450.1"/>
    </source>
</evidence>
<keyword evidence="3" id="KW-1185">Reference proteome</keyword>
<name>A0ABY7K0T1_9ACTN</name>
<evidence type="ECO:0000259" key="1">
    <source>
        <dbReference type="Pfam" id="PF13577"/>
    </source>
</evidence>
<sequence>MALSAQDELRIGELVVRYAAAVTAGNAEQWGSTWAKDSTWHLRTKAVTGRDSIVALWRQLLPMYESILQLVTRGRLAEAGGVHGEWQVVEILRRAGSDHDCLQVITYSDRYVREAEQWLFAERRLNVRYRREMPAGEFLAQSPAR</sequence>
<dbReference type="CDD" id="cd00531">
    <property type="entry name" value="NTF2_like"/>
    <property type="match status" value="1"/>
</dbReference>